<evidence type="ECO:0000256" key="1">
    <source>
        <dbReference type="SAM" id="MobiDB-lite"/>
    </source>
</evidence>
<comment type="caution">
    <text evidence="2">The sequence shown here is derived from an EMBL/GenBank/DDBJ whole genome shotgun (WGS) entry which is preliminary data.</text>
</comment>
<reference evidence="2 3" key="1">
    <citation type="submission" date="2022-08" db="EMBL/GenBank/DDBJ databases">
        <authorList>
            <person name="Somphong A."/>
            <person name="Phongsopitanun W."/>
        </authorList>
    </citation>
    <scope>NUCLEOTIDE SEQUENCE [LARGE SCALE GENOMIC DNA]</scope>
    <source>
        <strain evidence="2 3">LP11</strain>
    </source>
</reference>
<dbReference type="EMBL" id="JANUGP010000014">
    <property type="protein sequence ID" value="MCS0603391.1"/>
    <property type="molecule type" value="Genomic_DNA"/>
</dbReference>
<protein>
    <recommendedName>
        <fullName evidence="4">Transposase</fullName>
    </recommendedName>
</protein>
<proteinExistence type="predicted"/>
<evidence type="ECO:0008006" key="4">
    <source>
        <dbReference type="Google" id="ProtNLM"/>
    </source>
</evidence>
<dbReference type="Proteomes" id="UP001205612">
    <property type="component" value="Unassembled WGS sequence"/>
</dbReference>
<accession>A0ABT2B4T9</accession>
<sequence>MTMRWAEHAGLPLAPSVFSASTDRPGSGKKHTPLPQAEYERAR</sequence>
<feature type="region of interest" description="Disordered" evidence="1">
    <location>
        <begin position="1"/>
        <end position="43"/>
    </location>
</feature>
<dbReference type="RefSeq" id="WP_258779868.1">
    <property type="nucleotide sequence ID" value="NZ_JANUGP010000014.1"/>
</dbReference>
<keyword evidence="3" id="KW-1185">Reference proteome</keyword>
<name>A0ABT2B4T9_9ACTN</name>
<evidence type="ECO:0000313" key="3">
    <source>
        <dbReference type="Proteomes" id="UP001205612"/>
    </source>
</evidence>
<evidence type="ECO:0000313" key="2">
    <source>
        <dbReference type="EMBL" id="MCS0603391.1"/>
    </source>
</evidence>
<organism evidence="2 3">
    <name type="scientific">Streptomyces pyxinicus</name>
    <dbReference type="NCBI Taxonomy" id="2970331"/>
    <lineage>
        <taxon>Bacteria</taxon>
        <taxon>Bacillati</taxon>
        <taxon>Actinomycetota</taxon>
        <taxon>Actinomycetes</taxon>
        <taxon>Kitasatosporales</taxon>
        <taxon>Streptomycetaceae</taxon>
        <taxon>Streptomyces</taxon>
    </lineage>
</organism>
<gene>
    <name evidence="2" type="ORF">NX794_19545</name>
</gene>